<evidence type="ECO:0000313" key="3">
    <source>
        <dbReference type="Proteomes" id="UP000786811"/>
    </source>
</evidence>
<feature type="region of interest" description="Disordered" evidence="1">
    <location>
        <begin position="193"/>
        <end position="223"/>
    </location>
</feature>
<proteinExistence type="predicted"/>
<reference evidence="2" key="1">
    <citation type="submission" date="2021-04" db="EMBL/GenBank/DDBJ databases">
        <authorList>
            <person name="Chebbi M.A.C M."/>
        </authorList>
    </citation>
    <scope>NUCLEOTIDE SEQUENCE</scope>
</reference>
<feature type="region of interest" description="Disordered" evidence="1">
    <location>
        <begin position="262"/>
        <end position="406"/>
    </location>
</feature>
<organism evidence="2 3">
    <name type="scientific">Cotesia congregata</name>
    <name type="common">Parasitoid wasp</name>
    <name type="synonym">Apanteles congregatus</name>
    <dbReference type="NCBI Taxonomy" id="51543"/>
    <lineage>
        <taxon>Eukaryota</taxon>
        <taxon>Metazoa</taxon>
        <taxon>Ecdysozoa</taxon>
        <taxon>Arthropoda</taxon>
        <taxon>Hexapoda</taxon>
        <taxon>Insecta</taxon>
        <taxon>Pterygota</taxon>
        <taxon>Neoptera</taxon>
        <taxon>Endopterygota</taxon>
        <taxon>Hymenoptera</taxon>
        <taxon>Apocrita</taxon>
        <taxon>Ichneumonoidea</taxon>
        <taxon>Braconidae</taxon>
        <taxon>Microgastrinae</taxon>
        <taxon>Cotesia</taxon>
    </lineage>
</organism>
<feature type="region of interest" description="Disordered" evidence="1">
    <location>
        <begin position="66"/>
        <end position="96"/>
    </location>
</feature>
<feature type="compositionally biased region" description="Polar residues" evidence="1">
    <location>
        <begin position="347"/>
        <end position="359"/>
    </location>
</feature>
<keyword evidence="3" id="KW-1185">Reference proteome</keyword>
<dbReference type="OrthoDB" id="3222at2759"/>
<sequence length="406" mass="44147">INISQSMPTSGRPSLAYEKLLLEMTLSWFIVAAHLKADKDKNYSAFLAKPAGVLAAAYTASTLVANERSRESRNMDDGDSSLPSDGDTYDDFDKPSGPKYTSGYAATYRPVAGASSIYSGPTATALERVESIYGGTKSLYCKSPPLTRANLNRSQSVYAKSTSSPRDGFIIPKPGPLVPAQSLYQMRLGQASLPLPSREPLSNPIGPQPSSSHNPTQNHNSTNQNMQNQLQQCTQSIYGIRGISTSLSTRENGIYGVTTASSIYGRAPAPPPESQQQQQQQQSPSISSSQVSASQSNSSQLQNQHPQNQNQNQNQTQNQMQQEGMISRRPESMYGHISRRSDDSAYGSYQGSNRGNYAKTTGPPPPPPPGFMGSVSFRDNRPSPGPIQQNQVQQQNYQRNSPNPQY</sequence>
<dbReference type="Proteomes" id="UP000786811">
    <property type="component" value="Unassembled WGS sequence"/>
</dbReference>
<gene>
    <name evidence="2" type="ORF">HICCMSTLAB_LOCUS3954</name>
</gene>
<feature type="compositionally biased region" description="Basic and acidic residues" evidence="1">
    <location>
        <begin position="67"/>
        <end position="76"/>
    </location>
</feature>
<name>A0A8J2H9R5_COTCN</name>
<feature type="compositionally biased region" description="Low complexity" evidence="1">
    <location>
        <begin position="388"/>
        <end position="400"/>
    </location>
</feature>
<protein>
    <submittedName>
        <fullName evidence="2">Similar to bib: Neurogenic protein big brain (Drosophila melanogaster)</fullName>
    </submittedName>
</protein>
<dbReference type="EMBL" id="CAJNRD030001118">
    <property type="protein sequence ID" value="CAG5083869.1"/>
    <property type="molecule type" value="Genomic_DNA"/>
</dbReference>
<evidence type="ECO:0000256" key="1">
    <source>
        <dbReference type="SAM" id="MobiDB-lite"/>
    </source>
</evidence>
<accession>A0A8J2H9R5</accession>
<feature type="compositionally biased region" description="Low complexity" evidence="1">
    <location>
        <begin position="274"/>
        <end position="322"/>
    </location>
</feature>
<feature type="compositionally biased region" description="Polar residues" evidence="1">
    <location>
        <begin position="208"/>
        <end position="219"/>
    </location>
</feature>
<comment type="caution">
    <text evidence="2">The sequence shown here is derived from an EMBL/GenBank/DDBJ whole genome shotgun (WGS) entry which is preliminary data.</text>
</comment>
<feature type="non-terminal residue" evidence="2">
    <location>
        <position position="1"/>
    </location>
</feature>
<evidence type="ECO:0000313" key="2">
    <source>
        <dbReference type="EMBL" id="CAG5083869.1"/>
    </source>
</evidence>
<dbReference type="AlphaFoldDB" id="A0A8J2H9R5"/>